<feature type="signal peptide" evidence="2">
    <location>
        <begin position="1"/>
        <end position="20"/>
    </location>
</feature>
<dbReference type="EMBL" id="JBHTIH010000003">
    <property type="protein sequence ID" value="MFD0738877.1"/>
    <property type="molecule type" value="Genomic_DNA"/>
</dbReference>
<comment type="caution">
    <text evidence="4">The sequence shown here is derived from an EMBL/GenBank/DDBJ whole genome shotgun (WGS) entry which is preliminary data.</text>
</comment>
<dbReference type="Proteomes" id="UP001597090">
    <property type="component" value="Unassembled WGS sequence"/>
</dbReference>
<evidence type="ECO:0000313" key="5">
    <source>
        <dbReference type="Proteomes" id="UP001597090"/>
    </source>
</evidence>
<evidence type="ECO:0000313" key="4">
    <source>
        <dbReference type="EMBL" id="MFD0738877.1"/>
    </source>
</evidence>
<dbReference type="Pfam" id="PF13202">
    <property type="entry name" value="EF-hand_5"/>
    <property type="match status" value="2"/>
</dbReference>
<accession>A0ABW2YL08</accession>
<evidence type="ECO:0000256" key="2">
    <source>
        <dbReference type="SAM" id="SignalP"/>
    </source>
</evidence>
<dbReference type="PROSITE" id="PS50222">
    <property type="entry name" value="EF_HAND_2"/>
    <property type="match status" value="1"/>
</dbReference>
<dbReference type="InterPro" id="IPR018247">
    <property type="entry name" value="EF_Hand_1_Ca_BS"/>
</dbReference>
<organism evidence="4 5">
    <name type="scientific">Lysobacter koreensis</name>
    <dbReference type="NCBI Taxonomy" id="266122"/>
    <lineage>
        <taxon>Bacteria</taxon>
        <taxon>Pseudomonadati</taxon>
        <taxon>Pseudomonadota</taxon>
        <taxon>Gammaproteobacteria</taxon>
        <taxon>Lysobacterales</taxon>
        <taxon>Lysobacteraceae</taxon>
        <taxon>Lysobacter</taxon>
    </lineage>
</organism>
<reference evidence="5" key="1">
    <citation type="journal article" date="2019" name="Int. J. Syst. Evol. Microbiol.">
        <title>The Global Catalogue of Microorganisms (GCM) 10K type strain sequencing project: providing services to taxonomists for standard genome sequencing and annotation.</title>
        <authorList>
            <consortium name="The Broad Institute Genomics Platform"/>
            <consortium name="The Broad Institute Genome Sequencing Center for Infectious Disease"/>
            <person name="Wu L."/>
            <person name="Ma J."/>
        </authorList>
    </citation>
    <scope>NUCLEOTIDE SEQUENCE [LARGE SCALE GENOMIC DNA]</scope>
    <source>
        <strain evidence="5">CCUG 55491</strain>
    </source>
</reference>
<dbReference type="PROSITE" id="PS00018">
    <property type="entry name" value="EF_HAND_1"/>
    <property type="match status" value="1"/>
</dbReference>
<keyword evidence="5" id="KW-1185">Reference proteome</keyword>
<protein>
    <recommendedName>
        <fullName evidence="3">EF-hand domain-containing protein</fullName>
    </recommendedName>
</protein>
<dbReference type="RefSeq" id="WP_386811903.1">
    <property type="nucleotide sequence ID" value="NZ_JBHTIH010000003.1"/>
</dbReference>
<name>A0ABW2YL08_9GAMM</name>
<keyword evidence="2" id="KW-0732">Signal</keyword>
<evidence type="ECO:0000259" key="3">
    <source>
        <dbReference type="PROSITE" id="PS50222"/>
    </source>
</evidence>
<gene>
    <name evidence="4" type="ORF">ACFQZQ_06240</name>
</gene>
<feature type="chain" id="PRO_5047147536" description="EF-hand domain-containing protein" evidence="2">
    <location>
        <begin position="21"/>
        <end position="124"/>
    </location>
</feature>
<feature type="region of interest" description="Disordered" evidence="1">
    <location>
        <begin position="25"/>
        <end position="64"/>
    </location>
</feature>
<dbReference type="SUPFAM" id="SSF47473">
    <property type="entry name" value="EF-hand"/>
    <property type="match status" value="1"/>
</dbReference>
<dbReference type="PROSITE" id="PS51257">
    <property type="entry name" value="PROKAR_LIPOPROTEIN"/>
    <property type="match status" value="1"/>
</dbReference>
<dbReference type="InterPro" id="IPR011992">
    <property type="entry name" value="EF-hand-dom_pair"/>
</dbReference>
<dbReference type="InterPro" id="IPR002048">
    <property type="entry name" value="EF_hand_dom"/>
</dbReference>
<evidence type="ECO:0000256" key="1">
    <source>
        <dbReference type="SAM" id="MobiDB-lite"/>
    </source>
</evidence>
<dbReference type="Gene3D" id="1.10.238.10">
    <property type="entry name" value="EF-hand"/>
    <property type="match status" value="1"/>
</dbReference>
<feature type="domain" description="EF-hand" evidence="3">
    <location>
        <begin position="86"/>
        <end position="121"/>
    </location>
</feature>
<feature type="compositionally biased region" description="Pro residues" evidence="1">
    <location>
        <begin position="33"/>
        <end position="61"/>
    </location>
</feature>
<proteinExistence type="predicted"/>
<sequence>MNRKSHTLLALLLPGLALLAACDRAPSADDAATPPPVATSAPAPAPADPMPPAPMPMPAASPPAAELMFAEMDKNKDGGIAKDELAATDMLFEHFSVADGDGDGKLTEAEVSKHRADMAAAPAQ</sequence>